<comment type="caution">
    <text evidence="2">The sequence shown here is derived from an EMBL/GenBank/DDBJ whole genome shotgun (WGS) entry which is preliminary data.</text>
</comment>
<organism evidence="2 3">
    <name type="scientific">Pseudolysinimonas yzui</name>
    <dbReference type="NCBI Taxonomy" id="2708254"/>
    <lineage>
        <taxon>Bacteria</taxon>
        <taxon>Bacillati</taxon>
        <taxon>Actinomycetota</taxon>
        <taxon>Actinomycetes</taxon>
        <taxon>Micrococcales</taxon>
        <taxon>Microbacteriaceae</taxon>
        <taxon>Pseudolysinimonas</taxon>
    </lineage>
</organism>
<evidence type="ECO:0000259" key="1">
    <source>
        <dbReference type="Pfam" id="PF11706"/>
    </source>
</evidence>
<evidence type="ECO:0000313" key="3">
    <source>
        <dbReference type="Proteomes" id="UP000617531"/>
    </source>
</evidence>
<dbReference type="Pfam" id="PF07336">
    <property type="entry name" value="ABATE"/>
    <property type="match status" value="1"/>
</dbReference>
<dbReference type="InterPro" id="IPR021005">
    <property type="entry name" value="Znf_CGNR"/>
</dbReference>
<feature type="domain" description="Zinc finger CGNR" evidence="1">
    <location>
        <begin position="138"/>
        <end position="179"/>
    </location>
</feature>
<name>A0A8J3DYB7_9MICO</name>
<proteinExistence type="predicted"/>
<reference evidence="2" key="1">
    <citation type="journal article" date="2014" name="Int. J. Syst. Evol. Microbiol.">
        <title>Complete genome sequence of Corynebacterium casei LMG S-19264T (=DSM 44701T), isolated from a smear-ripened cheese.</title>
        <authorList>
            <consortium name="US DOE Joint Genome Institute (JGI-PGF)"/>
            <person name="Walter F."/>
            <person name="Albersmeier A."/>
            <person name="Kalinowski J."/>
            <person name="Ruckert C."/>
        </authorList>
    </citation>
    <scope>NUCLEOTIDE SEQUENCE</scope>
    <source>
        <strain evidence="2">CGMCC 1.16548</strain>
    </source>
</reference>
<dbReference type="AlphaFoldDB" id="A0A8J3DYB7"/>
<dbReference type="Gene3D" id="1.10.3300.10">
    <property type="entry name" value="Jann2411-like domain"/>
    <property type="match status" value="1"/>
</dbReference>
<dbReference type="Pfam" id="PF11706">
    <property type="entry name" value="zf-CGNR"/>
    <property type="match status" value="1"/>
</dbReference>
<dbReference type="InterPro" id="IPR023286">
    <property type="entry name" value="ABATE_dom_sf"/>
</dbReference>
<evidence type="ECO:0000313" key="2">
    <source>
        <dbReference type="EMBL" id="GHF04362.1"/>
    </source>
</evidence>
<reference evidence="2" key="2">
    <citation type="submission" date="2020-09" db="EMBL/GenBank/DDBJ databases">
        <authorList>
            <person name="Sun Q."/>
            <person name="Zhou Y."/>
        </authorList>
    </citation>
    <scope>NUCLEOTIDE SEQUENCE</scope>
    <source>
        <strain evidence="2">CGMCC 1.16548</strain>
    </source>
</reference>
<dbReference type="RefSeq" id="WP_191281428.1">
    <property type="nucleotide sequence ID" value="NZ_BNAI01000001.1"/>
</dbReference>
<gene>
    <name evidence="2" type="ORF">GCM10011600_00900</name>
</gene>
<dbReference type="PANTHER" id="PTHR35525">
    <property type="entry name" value="BLL6575 PROTEIN"/>
    <property type="match status" value="1"/>
</dbReference>
<dbReference type="PANTHER" id="PTHR35525:SF3">
    <property type="entry name" value="BLL6575 PROTEIN"/>
    <property type="match status" value="1"/>
</dbReference>
<dbReference type="EMBL" id="BNAI01000001">
    <property type="protein sequence ID" value="GHF04362.1"/>
    <property type="molecule type" value="Genomic_DNA"/>
</dbReference>
<accession>A0A8J3DYB7</accession>
<protein>
    <recommendedName>
        <fullName evidence="1">Zinc finger CGNR domain-containing protein</fullName>
    </recommendedName>
</protein>
<dbReference type="InterPro" id="IPR010852">
    <property type="entry name" value="ABATE"/>
</dbReference>
<keyword evidence="3" id="KW-1185">Reference proteome</keyword>
<sequence length="183" mass="20525">MHFTPDTEDTLAFLIDLANTHPSASRSGADELATPAELTALLDHHGYTGRFDHDQPELASVVHVREDLRALWSLPRDEQVGEINRWLREVNALPFLVRHDRFDWHLHATGPDAPLADRMRAEGALALAEVTRANANDRMRVCAAADCTGLLLDQSRNGSKRFCSVRCGNRVNQQGFRERMSES</sequence>
<dbReference type="SUPFAM" id="SSF160904">
    <property type="entry name" value="Jann2411-like"/>
    <property type="match status" value="1"/>
</dbReference>
<dbReference type="Proteomes" id="UP000617531">
    <property type="component" value="Unassembled WGS sequence"/>
</dbReference>